<comment type="caution">
    <text evidence="1">The sequence shown here is derived from an EMBL/GenBank/DDBJ whole genome shotgun (WGS) entry which is preliminary data.</text>
</comment>
<dbReference type="SUPFAM" id="SSF88713">
    <property type="entry name" value="Glycoside hydrolase/deacetylase"/>
    <property type="match status" value="1"/>
</dbReference>
<gene>
    <name evidence="1" type="ORF">EDC63_10484</name>
</gene>
<dbReference type="InterPro" id="IPR011330">
    <property type="entry name" value="Glyco_hydro/deAcase_b/a-brl"/>
</dbReference>
<dbReference type="Pfam" id="PF10096">
    <property type="entry name" value="DUF2334"/>
    <property type="match status" value="1"/>
</dbReference>
<accession>A0A4R3Y8A9</accession>
<dbReference type="Proteomes" id="UP000295367">
    <property type="component" value="Unassembled WGS sequence"/>
</dbReference>
<organism evidence="1 2">
    <name type="scientific">Sulfurirhabdus autotrophica</name>
    <dbReference type="NCBI Taxonomy" id="1706046"/>
    <lineage>
        <taxon>Bacteria</taxon>
        <taxon>Pseudomonadati</taxon>
        <taxon>Pseudomonadota</taxon>
        <taxon>Betaproteobacteria</taxon>
        <taxon>Nitrosomonadales</taxon>
        <taxon>Sulfuricellaceae</taxon>
        <taxon>Sulfurirhabdus</taxon>
    </lineage>
</organism>
<name>A0A4R3Y8A9_9PROT</name>
<proteinExistence type="predicted"/>
<sequence>MIRLAIRFDDPSATSNRALEQGIFAAAKAAGMPITVGVIPFRRRAEELISLTRDRATHLIDAQNAGTIEVALHGYCHETVRGEQQPPSEFMGLDVATQIERIGEGRDLLEATFGCLVKGFVPPWNTFDQATVQALAKLEFRYISAGMDLPVGCDSGLAYLPRTCQIASLAKTINELEKFAEFDPVVIAVMHHYDFVESGIANAPTDLERFGHILQTLTQDKRIQVTTISALCNDPVASYANRQKQTAWARLPGKIQCHLPEDALLSQGWPLMFLKSIFRLI</sequence>
<dbReference type="AlphaFoldDB" id="A0A4R3Y8A9"/>
<evidence type="ECO:0000313" key="2">
    <source>
        <dbReference type="Proteomes" id="UP000295367"/>
    </source>
</evidence>
<evidence type="ECO:0000313" key="1">
    <source>
        <dbReference type="EMBL" id="TCV88127.1"/>
    </source>
</evidence>
<dbReference type="RefSeq" id="WP_124945759.1">
    <property type="nucleotide sequence ID" value="NZ_BHVT01000019.1"/>
</dbReference>
<protein>
    <submittedName>
        <fullName evidence="1">Uncharacterized protein DUF2334</fullName>
    </submittedName>
</protein>
<keyword evidence="2" id="KW-1185">Reference proteome</keyword>
<dbReference type="EMBL" id="SMCO01000004">
    <property type="protein sequence ID" value="TCV88127.1"/>
    <property type="molecule type" value="Genomic_DNA"/>
</dbReference>
<reference evidence="1 2" key="1">
    <citation type="submission" date="2019-03" db="EMBL/GenBank/DDBJ databases">
        <title>Genomic Encyclopedia of Type Strains, Phase IV (KMG-IV): sequencing the most valuable type-strain genomes for metagenomic binning, comparative biology and taxonomic classification.</title>
        <authorList>
            <person name="Goeker M."/>
        </authorList>
    </citation>
    <scope>NUCLEOTIDE SEQUENCE [LARGE SCALE GENOMIC DNA]</scope>
    <source>
        <strain evidence="1 2">DSM 100309</strain>
    </source>
</reference>
<dbReference type="Gene3D" id="3.20.20.370">
    <property type="entry name" value="Glycoside hydrolase/deacetylase"/>
    <property type="match status" value="1"/>
</dbReference>
<dbReference type="OrthoDB" id="6086702at2"/>
<dbReference type="InterPro" id="IPR018763">
    <property type="entry name" value="DUF2334"/>
</dbReference>
<dbReference type="GO" id="GO:0005975">
    <property type="term" value="P:carbohydrate metabolic process"/>
    <property type="evidence" value="ECO:0007669"/>
    <property type="project" value="InterPro"/>
</dbReference>